<dbReference type="Proteomes" id="UP000225905">
    <property type="component" value="Segment"/>
</dbReference>
<evidence type="ECO:0000313" key="2">
    <source>
        <dbReference type="Proteomes" id="UP000225905"/>
    </source>
</evidence>
<evidence type="ECO:0000313" key="1">
    <source>
        <dbReference type="EMBL" id="ALA12403.1"/>
    </source>
</evidence>
<protein>
    <submittedName>
        <fullName evidence="1">Uncharacterized protein</fullName>
    </submittedName>
</protein>
<gene>
    <name evidence="1" type="ORF">WILLOW_31</name>
</gene>
<sequence>MAVRWGKGISRHNKMAKLLMYQPSSIVYFQNRHKGFLLIHLNLLYLFESICHLKYLVEQAFIRAYLV</sequence>
<proteinExistence type="predicted"/>
<name>A0A0K2CY32_9CAUD</name>
<accession>A0A0K2CY32</accession>
<organism evidence="1 2">
    <name type="scientific">Paenibacillus phage Willow</name>
    <dbReference type="NCBI Taxonomy" id="1636262"/>
    <lineage>
        <taxon>Viruses</taxon>
        <taxon>Duplodnaviria</taxon>
        <taxon>Heunggongvirae</taxon>
        <taxon>Uroviricota</taxon>
        <taxon>Caudoviricetes</taxon>
        <taxon>Fernvirus</taxon>
        <taxon>Fernvirus fern</taxon>
    </lineage>
</organism>
<dbReference type="EMBL" id="KT361650">
    <property type="protein sequence ID" value="ALA12403.1"/>
    <property type="molecule type" value="Genomic_DNA"/>
</dbReference>
<reference evidence="1 2" key="1">
    <citation type="journal article" date="2015" name="Genome Announc.">
        <title>Complete Genome Sequences of Nine Phages Capable of Infecting Paenibacillus larvae, the Causative Agent of American Foulbrood Disease in Honeybees.</title>
        <authorList>
            <person name="Tsourkas P.K."/>
            <person name="Yost D.G."/>
            <person name="Krohn A."/>
            <person name="LeBlanc L."/>
            <person name="Zhang A."/>
            <person name="Stamereilers C."/>
            <person name="Amy P.S."/>
        </authorList>
    </citation>
    <scope>NUCLEOTIDE SEQUENCE [LARGE SCALE GENOMIC DNA]</scope>
</reference>